<dbReference type="EMBL" id="OZ035828">
    <property type="protein sequence ID" value="CAL1608706.1"/>
    <property type="molecule type" value="Genomic_DNA"/>
</dbReference>
<name>A0AAV2M625_KNICA</name>
<feature type="signal peptide" evidence="2">
    <location>
        <begin position="1"/>
        <end position="31"/>
    </location>
</feature>
<accession>A0AAV2M625</accession>
<feature type="region of interest" description="Disordered" evidence="1">
    <location>
        <begin position="54"/>
        <end position="76"/>
    </location>
</feature>
<gene>
    <name evidence="3" type="ORF">KC01_LOCUS35583</name>
</gene>
<evidence type="ECO:0000313" key="4">
    <source>
        <dbReference type="Proteomes" id="UP001497482"/>
    </source>
</evidence>
<dbReference type="AlphaFoldDB" id="A0AAV2M625"/>
<keyword evidence="2" id="KW-0732">Signal</keyword>
<reference evidence="3 4" key="1">
    <citation type="submission" date="2024-04" db="EMBL/GenBank/DDBJ databases">
        <authorList>
            <person name="Waldvogel A.-M."/>
            <person name="Schoenle A."/>
        </authorList>
    </citation>
    <scope>NUCLEOTIDE SEQUENCE [LARGE SCALE GENOMIC DNA]</scope>
</reference>
<organism evidence="3 4">
    <name type="scientific">Knipowitschia caucasica</name>
    <name type="common">Caucasian dwarf goby</name>
    <name type="synonym">Pomatoschistus caucasicus</name>
    <dbReference type="NCBI Taxonomy" id="637954"/>
    <lineage>
        <taxon>Eukaryota</taxon>
        <taxon>Metazoa</taxon>
        <taxon>Chordata</taxon>
        <taxon>Craniata</taxon>
        <taxon>Vertebrata</taxon>
        <taxon>Euteleostomi</taxon>
        <taxon>Actinopterygii</taxon>
        <taxon>Neopterygii</taxon>
        <taxon>Teleostei</taxon>
        <taxon>Neoteleostei</taxon>
        <taxon>Acanthomorphata</taxon>
        <taxon>Gobiaria</taxon>
        <taxon>Gobiiformes</taxon>
        <taxon>Gobioidei</taxon>
        <taxon>Gobiidae</taxon>
        <taxon>Gobiinae</taxon>
        <taxon>Knipowitschia</taxon>
    </lineage>
</organism>
<evidence type="ECO:0008006" key="5">
    <source>
        <dbReference type="Google" id="ProtNLM"/>
    </source>
</evidence>
<dbReference type="Proteomes" id="UP001497482">
    <property type="component" value="Chromosome 6"/>
</dbReference>
<keyword evidence="4" id="KW-1185">Reference proteome</keyword>
<protein>
    <recommendedName>
        <fullName evidence="5">Secreted protein</fullName>
    </recommendedName>
</protein>
<proteinExistence type="predicted"/>
<feature type="chain" id="PRO_5043416128" description="Secreted protein" evidence="2">
    <location>
        <begin position="32"/>
        <end position="103"/>
    </location>
</feature>
<sequence>MPRLAARPRVLCPVGCLIVRWSATWLACGGGGSVDPCSVSWLLSHHLQRVRSTAGPAGLRSPVMEPSLAANGGSKPPPLTTLNAELASIAVENGCSDDRIMCR</sequence>
<evidence type="ECO:0000313" key="3">
    <source>
        <dbReference type="EMBL" id="CAL1608706.1"/>
    </source>
</evidence>
<evidence type="ECO:0000256" key="1">
    <source>
        <dbReference type="SAM" id="MobiDB-lite"/>
    </source>
</evidence>
<evidence type="ECO:0000256" key="2">
    <source>
        <dbReference type="SAM" id="SignalP"/>
    </source>
</evidence>